<protein>
    <recommendedName>
        <fullName evidence="4">Tetratricopeptide repeat protein</fullName>
    </recommendedName>
</protein>
<reference evidence="3" key="1">
    <citation type="journal article" date="2019" name="Int. J. Syst. Evol. Microbiol.">
        <title>The Global Catalogue of Microorganisms (GCM) 10K type strain sequencing project: providing services to taxonomists for standard genome sequencing and annotation.</title>
        <authorList>
            <consortium name="The Broad Institute Genomics Platform"/>
            <consortium name="The Broad Institute Genome Sequencing Center for Infectious Disease"/>
            <person name="Wu L."/>
            <person name="Ma J."/>
        </authorList>
    </citation>
    <scope>NUCLEOTIDE SEQUENCE [LARGE SCALE GENOMIC DNA]</scope>
    <source>
        <strain evidence="3">CGMCC 1.1927</strain>
    </source>
</reference>
<dbReference type="Proteomes" id="UP000596938">
    <property type="component" value="Unassembled WGS sequence"/>
</dbReference>
<feature type="compositionally biased region" description="Acidic residues" evidence="1">
    <location>
        <begin position="190"/>
        <end position="210"/>
    </location>
</feature>
<organism evidence="2 3">
    <name type="scientific">Pseudarthrobacter polychromogenes</name>
    <dbReference type="NCBI Taxonomy" id="1676"/>
    <lineage>
        <taxon>Bacteria</taxon>
        <taxon>Bacillati</taxon>
        <taxon>Actinomycetota</taxon>
        <taxon>Actinomycetes</taxon>
        <taxon>Micrococcales</taxon>
        <taxon>Micrococcaceae</taxon>
        <taxon>Pseudarthrobacter</taxon>
    </lineage>
</organism>
<name>A0ABQ1X9K8_9MICC</name>
<dbReference type="EMBL" id="BMKU01000001">
    <property type="protein sequence ID" value="GGG84432.1"/>
    <property type="molecule type" value="Genomic_DNA"/>
</dbReference>
<dbReference type="RefSeq" id="WP_229666249.1">
    <property type="nucleotide sequence ID" value="NZ_BAAAWV010000001.1"/>
</dbReference>
<accession>A0ABQ1X9K8</accession>
<proteinExistence type="predicted"/>
<comment type="caution">
    <text evidence="2">The sequence shown here is derived from an EMBL/GenBank/DDBJ whole genome shotgun (WGS) entry which is preliminary data.</text>
</comment>
<sequence>MTSARHGMDRRTSRRRLLAWSAIPVILMLCVAAKLLSLGLLGARAAGAYEANDAASVRSAAEALHVVNLIEPHKAPLAAGDADVLAGDFAAARLRFEEALGLVPPRQSGSAEACVIRVNLVLAIERLGDEKLGAEDPAAAAVLFEEALAAVAAAPDDCFSEHLPADTGDRLAGAEVRLQEKLADTRQEQEQDPDPAPETGQEEGPGEDSQESAQQSKLEQLEDSARQAQRERNSGREREDYLDDSGDSAGTSRPW</sequence>
<gene>
    <name evidence="2" type="ORF">GCM10011577_02530</name>
</gene>
<feature type="region of interest" description="Disordered" evidence="1">
    <location>
        <begin position="183"/>
        <end position="255"/>
    </location>
</feature>
<evidence type="ECO:0008006" key="4">
    <source>
        <dbReference type="Google" id="ProtNLM"/>
    </source>
</evidence>
<evidence type="ECO:0000313" key="3">
    <source>
        <dbReference type="Proteomes" id="UP000596938"/>
    </source>
</evidence>
<evidence type="ECO:0000313" key="2">
    <source>
        <dbReference type="EMBL" id="GGG84432.1"/>
    </source>
</evidence>
<keyword evidence="3" id="KW-1185">Reference proteome</keyword>
<feature type="compositionally biased region" description="Basic and acidic residues" evidence="1">
    <location>
        <begin position="219"/>
        <end position="239"/>
    </location>
</feature>
<evidence type="ECO:0000256" key="1">
    <source>
        <dbReference type="SAM" id="MobiDB-lite"/>
    </source>
</evidence>